<dbReference type="KEGG" id="phs:C2L64_48720"/>
<feature type="region of interest" description="Disordered" evidence="1">
    <location>
        <begin position="1"/>
        <end position="25"/>
    </location>
</feature>
<evidence type="ECO:0000256" key="1">
    <source>
        <dbReference type="SAM" id="MobiDB-lite"/>
    </source>
</evidence>
<accession>A0AAN1JL51</accession>
<reference evidence="2 3" key="1">
    <citation type="submission" date="2018-01" db="EMBL/GenBank/DDBJ databases">
        <title>Species boundaries and ecological features among Paraburkholderia terrae DSMZ17804T, P. hospita DSMZ17164T and P. caribensis DSMZ13236T.</title>
        <authorList>
            <person name="Pratama A.A."/>
        </authorList>
    </citation>
    <scope>NUCLEOTIDE SEQUENCE [LARGE SCALE GENOMIC DNA]</scope>
    <source>
        <strain evidence="2 3">DSM 17164</strain>
    </source>
</reference>
<evidence type="ECO:0000313" key="3">
    <source>
        <dbReference type="Proteomes" id="UP000236649"/>
    </source>
</evidence>
<dbReference type="AlphaFoldDB" id="A0AAN1JL51"/>
<protein>
    <submittedName>
        <fullName evidence="2">Uncharacterized protein</fullName>
    </submittedName>
</protein>
<dbReference type="Proteomes" id="UP000236649">
    <property type="component" value="Chromosome 4"/>
</dbReference>
<evidence type="ECO:0000313" key="2">
    <source>
        <dbReference type="EMBL" id="AUT76094.1"/>
    </source>
</evidence>
<sequence length="79" mass="8982">MRSAQSAMSESRVSRNGKGCIKQGRPQHAFGQTEYAAQTREFDVVAHRCYALRRINTRADQMHERVSGQYVGARELPQD</sequence>
<organism evidence="2 3">
    <name type="scientific">Paraburkholderia hospita</name>
    <dbReference type="NCBI Taxonomy" id="169430"/>
    <lineage>
        <taxon>Bacteria</taxon>
        <taxon>Pseudomonadati</taxon>
        <taxon>Pseudomonadota</taxon>
        <taxon>Betaproteobacteria</taxon>
        <taxon>Burkholderiales</taxon>
        <taxon>Burkholderiaceae</taxon>
        <taxon>Paraburkholderia</taxon>
    </lineage>
</organism>
<name>A0AAN1JL51_9BURK</name>
<proteinExistence type="predicted"/>
<dbReference type="EMBL" id="CP026108">
    <property type="protein sequence ID" value="AUT76094.1"/>
    <property type="molecule type" value="Genomic_DNA"/>
</dbReference>
<feature type="compositionally biased region" description="Polar residues" evidence="1">
    <location>
        <begin position="1"/>
        <end position="11"/>
    </location>
</feature>
<gene>
    <name evidence="2" type="ORF">C2L64_48720</name>
</gene>